<dbReference type="RefSeq" id="WP_188428009.1">
    <property type="nucleotide sequence ID" value="NZ_BAABKH010000010.1"/>
</dbReference>
<protein>
    <submittedName>
        <fullName evidence="9">MFS transporter</fullName>
    </submittedName>
</protein>
<feature type="transmembrane region" description="Helical" evidence="7">
    <location>
        <begin position="22"/>
        <end position="44"/>
    </location>
</feature>
<feature type="transmembrane region" description="Helical" evidence="7">
    <location>
        <begin position="311"/>
        <end position="337"/>
    </location>
</feature>
<organism evidence="9 10">
    <name type="scientific">Ornithinimicrobium tianjinense</name>
    <dbReference type="NCBI Taxonomy" id="1195761"/>
    <lineage>
        <taxon>Bacteria</taxon>
        <taxon>Bacillati</taxon>
        <taxon>Actinomycetota</taxon>
        <taxon>Actinomycetes</taxon>
        <taxon>Micrococcales</taxon>
        <taxon>Ornithinimicrobiaceae</taxon>
        <taxon>Ornithinimicrobium</taxon>
    </lineage>
</organism>
<dbReference type="PANTHER" id="PTHR23517">
    <property type="entry name" value="RESISTANCE PROTEIN MDTM, PUTATIVE-RELATED-RELATED"/>
    <property type="match status" value="1"/>
</dbReference>
<evidence type="ECO:0000256" key="5">
    <source>
        <dbReference type="ARBA" id="ARBA00022989"/>
    </source>
</evidence>
<dbReference type="InterPro" id="IPR020846">
    <property type="entry name" value="MFS_dom"/>
</dbReference>
<dbReference type="InterPro" id="IPR036259">
    <property type="entry name" value="MFS_trans_sf"/>
</dbReference>
<reference evidence="9" key="1">
    <citation type="journal article" date="2014" name="Int. J. Syst. Evol. Microbiol.">
        <title>Complete genome sequence of Corynebacterium casei LMG S-19264T (=DSM 44701T), isolated from a smear-ripened cheese.</title>
        <authorList>
            <consortium name="US DOE Joint Genome Institute (JGI-PGF)"/>
            <person name="Walter F."/>
            <person name="Albersmeier A."/>
            <person name="Kalinowski J."/>
            <person name="Ruckert C."/>
        </authorList>
    </citation>
    <scope>NUCLEOTIDE SEQUENCE</scope>
    <source>
        <strain evidence="9">CGMCC 1.12160</strain>
    </source>
</reference>
<feature type="domain" description="Major facilitator superfamily (MFS) profile" evidence="8">
    <location>
        <begin position="22"/>
        <end position="399"/>
    </location>
</feature>
<dbReference type="PANTHER" id="PTHR23517:SF3">
    <property type="entry name" value="INTEGRAL MEMBRANE TRANSPORT PROTEIN"/>
    <property type="match status" value="1"/>
</dbReference>
<evidence type="ECO:0000259" key="8">
    <source>
        <dbReference type="PROSITE" id="PS50850"/>
    </source>
</evidence>
<dbReference type="EMBL" id="BMEM01000001">
    <property type="protein sequence ID" value="GGF40245.1"/>
    <property type="molecule type" value="Genomic_DNA"/>
</dbReference>
<dbReference type="SUPFAM" id="SSF103473">
    <property type="entry name" value="MFS general substrate transporter"/>
    <property type="match status" value="1"/>
</dbReference>
<name>A0A917BFF1_9MICO</name>
<keyword evidence="6 7" id="KW-0472">Membrane</keyword>
<evidence type="ECO:0000256" key="1">
    <source>
        <dbReference type="ARBA" id="ARBA00004651"/>
    </source>
</evidence>
<dbReference type="PROSITE" id="PS50850">
    <property type="entry name" value="MFS"/>
    <property type="match status" value="1"/>
</dbReference>
<dbReference type="Gene3D" id="1.20.1250.20">
    <property type="entry name" value="MFS general substrate transporter like domains"/>
    <property type="match status" value="2"/>
</dbReference>
<proteinExistence type="predicted"/>
<evidence type="ECO:0000256" key="6">
    <source>
        <dbReference type="ARBA" id="ARBA00023136"/>
    </source>
</evidence>
<keyword evidence="2" id="KW-0813">Transport</keyword>
<accession>A0A917BFF1</accession>
<feature type="transmembrane region" description="Helical" evidence="7">
    <location>
        <begin position="285"/>
        <end position="305"/>
    </location>
</feature>
<feature type="transmembrane region" description="Helical" evidence="7">
    <location>
        <begin position="177"/>
        <end position="199"/>
    </location>
</feature>
<evidence type="ECO:0000313" key="9">
    <source>
        <dbReference type="EMBL" id="GGF40245.1"/>
    </source>
</evidence>
<dbReference type="PRINTS" id="PR01035">
    <property type="entry name" value="TCRTETA"/>
</dbReference>
<dbReference type="CDD" id="cd17325">
    <property type="entry name" value="MFS_MdtG_SLC18_like"/>
    <property type="match status" value="1"/>
</dbReference>
<keyword evidence="4 7" id="KW-0812">Transmembrane</keyword>
<feature type="transmembrane region" description="Helical" evidence="7">
    <location>
        <begin position="56"/>
        <end position="81"/>
    </location>
</feature>
<dbReference type="Proteomes" id="UP000605670">
    <property type="component" value="Unassembled WGS sequence"/>
</dbReference>
<evidence type="ECO:0000256" key="4">
    <source>
        <dbReference type="ARBA" id="ARBA00022692"/>
    </source>
</evidence>
<dbReference type="AlphaFoldDB" id="A0A917BFF1"/>
<gene>
    <name evidence="9" type="ORF">GCM10011366_04850</name>
</gene>
<dbReference type="InterPro" id="IPR001958">
    <property type="entry name" value="Tet-R_TetA/multi-R_MdtG-like"/>
</dbReference>
<dbReference type="GO" id="GO:0005886">
    <property type="term" value="C:plasma membrane"/>
    <property type="evidence" value="ECO:0007669"/>
    <property type="project" value="UniProtKB-SubCell"/>
</dbReference>
<dbReference type="InterPro" id="IPR011701">
    <property type="entry name" value="MFS"/>
</dbReference>
<reference evidence="9" key="2">
    <citation type="submission" date="2020-09" db="EMBL/GenBank/DDBJ databases">
        <authorList>
            <person name="Sun Q."/>
            <person name="Zhou Y."/>
        </authorList>
    </citation>
    <scope>NUCLEOTIDE SEQUENCE</scope>
    <source>
        <strain evidence="9">CGMCC 1.12160</strain>
    </source>
</reference>
<comment type="caution">
    <text evidence="9">The sequence shown here is derived from an EMBL/GenBank/DDBJ whole genome shotgun (WGS) entry which is preliminary data.</text>
</comment>
<sequence length="415" mass="42551">MARVKGTAPAAAPAPLFPVREVVLGVFVPALLFGIAIGIALPLIPTVATRLGADLAMAGFVTALLPIGKIVADVPAGALAARLGDRRTMILATGLGLAAYAGAASAPTLWVLQLSIFALGASTAVFQLARHAYLTEITPPENRARVLSTLGGMLRLGYFLGPLMGALVIVTTSLRPAFWLGAGFVLLTLVVLVAVRDSATKPGPTGAGKSVLHVAREQRRLFLTLGLATLVVGAVRGARQTVIPLWGEYLGLDPEIISLVFGLSGALDMVLFYPAGKVMDRYGRLWIAVPSMLLMGLAMAIVPFTGSVTGLAGAAALLGFGNGLGAGIIMTIGADVAPTDSRSAFLGVWRLFQDTGDAAGPLVIAAATALGSLAVGIWITGALGGAAAGALARWVPRYSMHANRTTRRRAGILAP</sequence>
<dbReference type="Pfam" id="PF07690">
    <property type="entry name" value="MFS_1"/>
    <property type="match status" value="1"/>
</dbReference>
<evidence type="ECO:0000256" key="2">
    <source>
        <dbReference type="ARBA" id="ARBA00022448"/>
    </source>
</evidence>
<feature type="transmembrane region" description="Helical" evidence="7">
    <location>
        <begin position="110"/>
        <end position="129"/>
    </location>
</feature>
<keyword evidence="3" id="KW-1003">Cell membrane</keyword>
<feature type="transmembrane region" description="Helical" evidence="7">
    <location>
        <begin position="150"/>
        <end position="171"/>
    </location>
</feature>
<evidence type="ECO:0000256" key="7">
    <source>
        <dbReference type="SAM" id="Phobius"/>
    </source>
</evidence>
<feature type="transmembrane region" description="Helical" evidence="7">
    <location>
        <begin position="220"/>
        <end position="236"/>
    </location>
</feature>
<dbReference type="GO" id="GO:0022857">
    <property type="term" value="F:transmembrane transporter activity"/>
    <property type="evidence" value="ECO:0007669"/>
    <property type="project" value="InterPro"/>
</dbReference>
<dbReference type="InterPro" id="IPR050171">
    <property type="entry name" value="MFS_Transporters"/>
</dbReference>
<evidence type="ECO:0000313" key="10">
    <source>
        <dbReference type="Proteomes" id="UP000605670"/>
    </source>
</evidence>
<feature type="transmembrane region" description="Helical" evidence="7">
    <location>
        <begin position="88"/>
        <end position="104"/>
    </location>
</feature>
<comment type="subcellular location">
    <subcellularLocation>
        <location evidence="1">Cell membrane</location>
        <topology evidence="1">Multi-pass membrane protein</topology>
    </subcellularLocation>
</comment>
<keyword evidence="5 7" id="KW-1133">Transmembrane helix</keyword>
<keyword evidence="10" id="KW-1185">Reference proteome</keyword>
<evidence type="ECO:0000256" key="3">
    <source>
        <dbReference type="ARBA" id="ARBA00022475"/>
    </source>
</evidence>